<proteinExistence type="inferred from homology"/>
<keyword evidence="2" id="KW-0575">Peroxidase</keyword>
<dbReference type="GO" id="GO:0005777">
    <property type="term" value="C:peroxisome"/>
    <property type="evidence" value="ECO:0007669"/>
    <property type="project" value="TreeGrafter"/>
</dbReference>
<dbReference type="OrthoDB" id="1882547at2759"/>
<evidence type="ECO:0000313" key="6">
    <source>
        <dbReference type="EMBL" id="KYQ92312.1"/>
    </source>
</evidence>
<dbReference type="STRING" id="361077.A0A151ZEC1"/>
<dbReference type="Pfam" id="PF08534">
    <property type="entry name" value="Redoxin"/>
    <property type="match status" value="1"/>
</dbReference>
<dbReference type="SUPFAM" id="SSF52833">
    <property type="entry name" value="Thioredoxin-like"/>
    <property type="match status" value="1"/>
</dbReference>
<evidence type="ECO:0000256" key="4">
    <source>
        <dbReference type="ARBA" id="ARBA00023002"/>
    </source>
</evidence>
<name>A0A151ZEC1_TIELA</name>
<dbReference type="FunCoup" id="A0A151ZEC1">
    <property type="interactions" value="30"/>
</dbReference>
<dbReference type="GO" id="GO:0042744">
    <property type="term" value="P:hydrogen peroxide catabolic process"/>
    <property type="evidence" value="ECO:0007669"/>
    <property type="project" value="TreeGrafter"/>
</dbReference>
<dbReference type="GO" id="GO:0005739">
    <property type="term" value="C:mitochondrion"/>
    <property type="evidence" value="ECO:0007669"/>
    <property type="project" value="TreeGrafter"/>
</dbReference>
<keyword evidence="4" id="KW-0560">Oxidoreductase</keyword>
<dbReference type="InterPro" id="IPR036249">
    <property type="entry name" value="Thioredoxin-like_sf"/>
</dbReference>
<dbReference type="EMBL" id="LODT01000029">
    <property type="protein sequence ID" value="KYQ92312.1"/>
    <property type="molecule type" value="Genomic_DNA"/>
</dbReference>
<dbReference type="GO" id="GO:0008379">
    <property type="term" value="F:thioredoxin peroxidase activity"/>
    <property type="evidence" value="ECO:0007669"/>
    <property type="project" value="InterPro"/>
</dbReference>
<dbReference type="InterPro" id="IPR037944">
    <property type="entry name" value="PRX5-like"/>
</dbReference>
<reference evidence="6 7" key="1">
    <citation type="submission" date="2015-12" db="EMBL/GenBank/DDBJ databases">
        <title>Dictyostelia acquired genes for synthesis and detection of signals that induce cell-type specialization by lateral gene transfer from prokaryotes.</title>
        <authorList>
            <person name="Gloeckner G."/>
            <person name="Schaap P."/>
        </authorList>
    </citation>
    <scope>NUCLEOTIDE SEQUENCE [LARGE SCALE GENOMIC DNA]</scope>
    <source>
        <strain evidence="6 7">TK</strain>
    </source>
</reference>
<keyword evidence="7" id="KW-1185">Reference proteome</keyword>
<dbReference type="OMA" id="YIVCLST"/>
<feature type="domain" description="Redoxin" evidence="5">
    <location>
        <begin position="45"/>
        <end position="182"/>
    </location>
</feature>
<protein>
    <recommendedName>
        <fullName evidence="5">Redoxin domain-containing protein</fullName>
    </recommendedName>
</protein>
<comment type="similarity">
    <text evidence="1">Belongs to the peroxiredoxin family. Prx5 subfamily.</text>
</comment>
<dbReference type="InParanoid" id="A0A151ZEC1"/>
<dbReference type="Gene3D" id="3.40.30.10">
    <property type="entry name" value="Glutaredoxin"/>
    <property type="match status" value="1"/>
</dbReference>
<dbReference type="InterPro" id="IPR013740">
    <property type="entry name" value="Redoxin"/>
</dbReference>
<comment type="caution">
    <text evidence="6">The sequence shown here is derived from an EMBL/GenBank/DDBJ whole genome shotgun (WGS) entry which is preliminary data.</text>
</comment>
<dbReference type="GO" id="GO:0045454">
    <property type="term" value="P:cell redox homeostasis"/>
    <property type="evidence" value="ECO:0007669"/>
    <property type="project" value="TreeGrafter"/>
</dbReference>
<organism evidence="6 7">
    <name type="scientific">Tieghemostelium lacteum</name>
    <name type="common">Slime mold</name>
    <name type="synonym">Dictyostelium lacteum</name>
    <dbReference type="NCBI Taxonomy" id="361077"/>
    <lineage>
        <taxon>Eukaryota</taxon>
        <taxon>Amoebozoa</taxon>
        <taxon>Evosea</taxon>
        <taxon>Eumycetozoa</taxon>
        <taxon>Dictyostelia</taxon>
        <taxon>Dictyosteliales</taxon>
        <taxon>Raperosteliaceae</taxon>
        <taxon>Tieghemostelium</taxon>
    </lineage>
</organism>
<dbReference type="GO" id="GO:0034599">
    <property type="term" value="P:cellular response to oxidative stress"/>
    <property type="evidence" value="ECO:0007669"/>
    <property type="project" value="InterPro"/>
</dbReference>
<evidence type="ECO:0000256" key="3">
    <source>
        <dbReference type="ARBA" id="ARBA00022862"/>
    </source>
</evidence>
<dbReference type="AlphaFoldDB" id="A0A151ZEC1"/>
<dbReference type="PANTHER" id="PTHR10430:SF40">
    <property type="entry name" value="REDOXIN DOMAIN-CONTAINING PROTEIN"/>
    <property type="match status" value="1"/>
</dbReference>
<dbReference type="Proteomes" id="UP000076078">
    <property type="component" value="Unassembled WGS sequence"/>
</dbReference>
<gene>
    <name evidence="6" type="ORF">DLAC_06275</name>
</gene>
<evidence type="ECO:0000256" key="1">
    <source>
        <dbReference type="ARBA" id="ARBA00010505"/>
    </source>
</evidence>
<dbReference type="PANTHER" id="PTHR10430">
    <property type="entry name" value="PEROXIREDOXIN"/>
    <property type="match status" value="1"/>
</dbReference>
<keyword evidence="3" id="KW-0049">Antioxidant</keyword>
<evidence type="ECO:0000259" key="5">
    <source>
        <dbReference type="Pfam" id="PF08534"/>
    </source>
</evidence>
<evidence type="ECO:0000256" key="2">
    <source>
        <dbReference type="ARBA" id="ARBA00022559"/>
    </source>
</evidence>
<accession>A0A151ZEC1</accession>
<sequence length="190" mass="21478">MTSKLYQCGSTNIINTFKTIQYNSTRYYTVGFNVLESKNLQFRDQFGKSHNAQSIFSGKKVVLFGIPNTTPVDDFIHIPSYVKNAEKIYKKGVDLIVCLTNSDVPVLRAKSISLDPKRLIAMLSDTESKFAMENQLASEKSEKGLGTEEPLVLTKRYAMIIDNGKITYENIERDENDTDHTNGESILKHL</sequence>
<evidence type="ECO:0000313" key="7">
    <source>
        <dbReference type="Proteomes" id="UP000076078"/>
    </source>
</evidence>